<accession>A0A076PI55</accession>
<evidence type="ECO:0000256" key="1">
    <source>
        <dbReference type="SAM" id="Phobius"/>
    </source>
</evidence>
<dbReference type="RefSeq" id="WP_144244893.1">
    <property type="nucleotide sequence ID" value="NZ_CP006704.1"/>
</dbReference>
<proteinExistence type="predicted"/>
<keyword evidence="1" id="KW-0812">Transmembrane</keyword>
<dbReference type="Proteomes" id="UP000028782">
    <property type="component" value="Chromosome"/>
</dbReference>
<keyword evidence="1" id="KW-1133">Transmembrane helix</keyword>
<keyword evidence="1" id="KW-0472">Membrane</keyword>
<gene>
    <name evidence="2" type="ORF">O987_05795</name>
</gene>
<dbReference type="Pfam" id="PF07963">
    <property type="entry name" value="N_methyl"/>
    <property type="match status" value="1"/>
</dbReference>
<organism evidence="2 3">
    <name type="scientific">Comamonas testosteroni TK102</name>
    <dbReference type="NCBI Taxonomy" id="1392005"/>
    <lineage>
        <taxon>Bacteria</taxon>
        <taxon>Pseudomonadati</taxon>
        <taxon>Pseudomonadota</taxon>
        <taxon>Betaproteobacteria</taxon>
        <taxon>Burkholderiales</taxon>
        <taxon>Comamonadaceae</taxon>
        <taxon>Comamonas</taxon>
    </lineage>
</organism>
<dbReference type="KEGG" id="ctes:O987_05795"/>
<sequence>MQKDPHSFRSSNRLHQQGVTLIELMVGIAIGLLTVAIAIGALLASKNASISTSDSTTMQQQAAYAFRVIGQQIRQAGSLSLEPSTSYLESAYFRNNLAIASYPPISGKDSPGSNEYKLTVTYQNAPIDKIYPLAADGTASTGSLLRNCLGENPSSSPPEALQSAFKLDSNILYCAGTSSKQPIIGGSQASDIKVKDFIVRFVSQQGYTNPTFAYSTASAFTDNAAWSKVQSVEVCIELEGSDSIDTAGSNYINCSNQTVSRGNRLRMVFRNTFRSRSHAWPTSS</sequence>
<dbReference type="EMBL" id="CP006704">
    <property type="protein sequence ID" value="AIJ45318.1"/>
    <property type="molecule type" value="Genomic_DNA"/>
</dbReference>
<dbReference type="HOGENOM" id="CLU_932655_0_0_4"/>
<dbReference type="AlphaFoldDB" id="A0A076PI55"/>
<name>A0A076PI55_COMTE</name>
<evidence type="ECO:0000313" key="3">
    <source>
        <dbReference type="Proteomes" id="UP000028782"/>
    </source>
</evidence>
<protein>
    <submittedName>
        <fullName evidence="2">N-terminal cleavage protein</fullName>
    </submittedName>
</protein>
<dbReference type="PROSITE" id="PS00409">
    <property type="entry name" value="PROKAR_NTER_METHYL"/>
    <property type="match status" value="1"/>
</dbReference>
<feature type="transmembrane region" description="Helical" evidence="1">
    <location>
        <begin position="21"/>
        <end position="44"/>
    </location>
</feature>
<dbReference type="InterPro" id="IPR012902">
    <property type="entry name" value="N_methyl_site"/>
</dbReference>
<evidence type="ECO:0000313" key="2">
    <source>
        <dbReference type="EMBL" id="AIJ45318.1"/>
    </source>
</evidence>
<reference evidence="2 3" key="1">
    <citation type="journal article" date="2014" name="Genome Announc.">
        <title>Complete Genome Sequence of Polychlorinated Biphenyl Degrader Comamonas testosteroni TK102 (NBRC 109938).</title>
        <authorList>
            <person name="Fukuda K."/>
            <person name="Hosoyama A."/>
            <person name="Tsuchikane K."/>
            <person name="Ohji S."/>
            <person name="Yamazoe A."/>
            <person name="Fujita N."/>
            <person name="Shintani M."/>
            <person name="Kimbara K."/>
        </authorList>
    </citation>
    <scope>NUCLEOTIDE SEQUENCE [LARGE SCALE GENOMIC DNA]</scope>
    <source>
        <strain evidence="2">TK102</strain>
    </source>
</reference>